<evidence type="ECO:0000256" key="1">
    <source>
        <dbReference type="ARBA" id="ARBA00004448"/>
    </source>
</evidence>
<sequence length="138" mass="15271">MSATSTATEQVISKALPKFFNQYVGNPRLFQCLKPYEKYSVVAHLNSAYNVAPIMKGSLSVVPLYGIFIGNPPADKVDFNSSAALTVTGLLWFVYVLLIQPQNSGTRALSALNFGMACVNGVNCYRYWNYKRSKALKM</sequence>
<accession>A0A061J771</accession>
<keyword evidence="8 9" id="KW-0472">Membrane</keyword>
<keyword evidence="7 9" id="KW-0496">Mitochondrion</keyword>
<comment type="subcellular location">
    <subcellularLocation>
        <location evidence="1 9">Mitochondrion inner membrane</location>
        <topology evidence="1 9">Multi-pass membrane protein</topology>
    </subcellularLocation>
</comment>
<keyword evidence="5 9" id="KW-0999">Mitochondrion inner membrane</keyword>
<evidence type="ECO:0000256" key="8">
    <source>
        <dbReference type="ARBA" id="ARBA00023136"/>
    </source>
</evidence>
<organism evidence="10 11">
    <name type="scientific">Trypanosoma rangeli SC58</name>
    <dbReference type="NCBI Taxonomy" id="429131"/>
    <lineage>
        <taxon>Eukaryota</taxon>
        <taxon>Discoba</taxon>
        <taxon>Euglenozoa</taxon>
        <taxon>Kinetoplastea</taxon>
        <taxon>Metakinetoplastina</taxon>
        <taxon>Trypanosomatida</taxon>
        <taxon>Trypanosomatidae</taxon>
        <taxon>Trypanosoma</taxon>
        <taxon>Herpetosoma</taxon>
    </lineage>
</organism>
<evidence type="ECO:0000313" key="11">
    <source>
        <dbReference type="Proteomes" id="UP000031737"/>
    </source>
</evidence>
<evidence type="ECO:0000256" key="3">
    <source>
        <dbReference type="ARBA" id="ARBA00022448"/>
    </source>
</evidence>
<reference evidence="10 11" key="1">
    <citation type="submission" date="2013-07" db="EMBL/GenBank/DDBJ databases">
        <authorList>
            <person name="Stoco P.H."/>
            <person name="Wagner G."/>
            <person name="Gerber A."/>
            <person name="Zaha A."/>
            <person name="Thompson C."/>
            <person name="Bartholomeu D.C."/>
            <person name="Luckemeyer D.D."/>
            <person name="Bahia D."/>
            <person name="Loreto E."/>
            <person name="Prestes E.B."/>
            <person name="Lima F.M."/>
            <person name="Rodrigues-Luiz G."/>
            <person name="Vallejo G.A."/>
            <person name="Filho J.F."/>
            <person name="Monteiro K.M."/>
            <person name="Tyler K.M."/>
            <person name="de Almeida L.G."/>
            <person name="Ortiz M.F."/>
            <person name="Siervo M.A."/>
            <person name="de Moraes M.H."/>
            <person name="Cunha O.L."/>
            <person name="Mendonca-Neto R."/>
            <person name="Silva R."/>
            <person name="Teixeira S.M."/>
            <person name="Murta S.M."/>
            <person name="Sincero T.C."/>
            <person name="Mendes T.A."/>
            <person name="Urmenyi T.P."/>
            <person name="Silva V.G."/>
            <person name="da Rocha W.D."/>
            <person name="Andersson B."/>
            <person name="Romanha A.J."/>
            <person name="Steindel M."/>
            <person name="de Vasconcelos A.T."/>
            <person name="Grisard E.C."/>
        </authorList>
    </citation>
    <scope>NUCLEOTIDE SEQUENCE [LARGE SCALE GENOMIC DNA]</scope>
    <source>
        <strain evidence="10 11">SC58</strain>
    </source>
</reference>
<evidence type="ECO:0000313" key="10">
    <source>
        <dbReference type="EMBL" id="ESL10719.1"/>
    </source>
</evidence>
<comment type="caution">
    <text evidence="10">The sequence shown here is derived from an EMBL/GenBank/DDBJ whole genome shotgun (WGS) entry which is preliminary data.</text>
</comment>
<keyword evidence="6 9" id="KW-1133">Transmembrane helix</keyword>
<proteinExistence type="inferred from homology"/>
<dbReference type="GO" id="GO:0006850">
    <property type="term" value="P:pyruvate import into mitochondria"/>
    <property type="evidence" value="ECO:0007669"/>
    <property type="project" value="InterPro"/>
</dbReference>
<feature type="transmembrane region" description="Helical" evidence="9">
    <location>
        <begin position="83"/>
        <end position="102"/>
    </location>
</feature>
<dbReference type="OrthoDB" id="869189at2759"/>
<gene>
    <name evidence="10" type="ORF">TRSC58_01543</name>
</gene>
<keyword evidence="3 9" id="KW-0813">Transport</keyword>
<dbReference type="VEuPathDB" id="TriTrypDB:TRSC58_01543"/>
<keyword evidence="4 9" id="KW-0812">Transmembrane</keyword>
<dbReference type="Pfam" id="PF03650">
    <property type="entry name" value="MPC"/>
    <property type="match status" value="1"/>
</dbReference>
<evidence type="ECO:0000256" key="5">
    <source>
        <dbReference type="ARBA" id="ARBA00022792"/>
    </source>
</evidence>
<dbReference type="InterPro" id="IPR005336">
    <property type="entry name" value="MPC"/>
</dbReference>
<protein>
    <recommendedName>
        <fullName evidence="9">Mitochondrial pyruvate carrier</fullName>
    </recommendedName>
</protein>
<dbReference type="EMBL" id="AUPL01001543">
    <property type="protein sequence ID" value="ESL10719.1"/>
    <property type="molecule type" value="Genomic_DNA"/>
</dbReference>
<evidence type="ECO:0000256" key="6">
    <source>
        <dbReference type="ARBA" id="ARBA00022989"/>
    </source>
</evidence>
<comment type="similarity">
    <text evidence="2 9">Belongs to the mitochondrial pyruvate carrier (MPC) (TC 2.A.105) family.</text>
</comment>
<evidence type="ECO:0000256" key="9">
    <source>
        <dbReference type="RuleBase" id="RU363100"/>
    </source>
</evidence>
<dbReference type="AlphaFoldDB" id="A0A061J771"/>
<keyword evidence="11" id="KW-1185">Reference proteome</keyword>
<comment type="caution">
    <text evidence="9">Lacks conserved residue(s) required for the propagation of feature annotation.</text>
</comment>
<dbReference type="Proteomes" id="UP000031737">
    <property type="component" value="Unassembled WGS sequence"/>
</dbReference>
<evidence type="ECO:0000256" key="4">
    <source>
        <dbReference type="ARBA" id="ARBA00022692"/>
    </source>
</evidence>
<dbReference type="GO" id="GO:0005743">
    <property type="term" value="C:mitochondrial inner membrane"/>
    <property type="evidence" value="ECO:0007669"/>
    <property type="project" value="UniProtKB-SubCell"/>
</dbReference>
<evidence type="ECO:0000256" key="7">
    <source>
        <dbReference type="ARBA" id="ARBA00023128"/>
    </source>
</evidence>
<comment type="function">
    <text evidence="9">Mediates the uptake of pyruvate into mitochondria.</text>
</comment>
<evidence type="ECO:0000256" key="2">
    <source>
        <dbReference type="ARBA" id="ARBA00006416"/>
    </source>
</evidence>
<name>A0A061J771_TRYRA</name>